<proteinExistence type="predicted"/>
<dbReference type="EMBL" id="JARBJD010000058">
    <property type="protein sequence ID" value="KAK2956193.1"/>
    <property type="molecule type" value="Genomic_DNA"/>
</dbReference>
<protein>
    <recommendedName>
        <fullName evidence="3">F-box domain-containing protein</fullName>
    </recommendedName>
</protein>
<comment type="caution">
    <text evidence="1">The sequence shown here is derived from an EMBL/GenBank/DDBJ whole genome shotgun (WGS) entry which is preliminary data.</text>
</comment>
<sequence>MSASDFNVKDGLLGLGQDVLLEVIHQMHSLRDLQNFVGLCNQTYDLTEHPRFLWSTETAGSDITGTKAFILKRAPHVNTVTDPEADDMHKEDVIYSIFDITEQEECPDIESQRILSMGIIHKSLRIDSNSSYFAYAILYIDGKNRLHKLPLSMPPEGHEDKHIKQTQEWCDSIKLPPATEKYVRVKTQGSFTIVQTDKGKLYFRGMNSSGTWQESEEFITFAPFNDENGVVQSSLGPSRIKSFYFEDLRQYYILENGAVFLTGCRQDFLSHPEAGNMQGDGLIEITDSSKFKPKYLDCIRGNIPQQEGPYGVFGTFKPVRYYRRMRNFLMEDGTVFLRTYQSTDKTDSFLFSPMDKDKFFNGEKIVTMCHFSREVYVTESGRVLIVAGDRLNDEVEEDLKNPKWTHQVPFSVNRLKKVILPKDSSILYYKDDGRFYRQYNEKVGEEDKPLKEVTEMLTKRSEDKRFPGGMLAKHYCHCGLQYFFLFE</sequence>
<organism evidence="1 2">
    <name type="scientific">Blattamonas nauphoetae</name>
    <dbReference type="NCBI Taxonomy" id="2049346"/>
    <lineage>
        <taxon>Eukaryota</taxon>
        <taxon>Metamonada</taxon>
        <taxon>Preaxostyla</taxon>
        <taxon>Oxymonadida</taxon>
        <taxon>Blattamonas</taxon>
    </lineage>
</organism>
<dbReference type="Proteomes" id="UP001281761">
    <property type="component" value="Unassembled WGS sequence"/>
</dbReference>
<evidence type="ECO:0008006" key="3">
    <source>
        <dbReference type="Google" id="ProtNLM"/>
    </source>
</evidence>
<keyword evidence="2" id="KW-1185">Reference proteome</keyword>
<name>A0ABQ9XXI5_9EUKA</name>
<evidence type="ECO:0000313" key="2">
    <source>
        <dbReference type="Proteomes" id="UP001281761"/>
    </source>
</evidence>
<accession>A0ABQ9XXI5</accession>
<gene>
    <name evidence="1" type="ORF">BLNAU_8757</name>
</gene>
<reference evidence="1 2" key="1">
    <citation type="journal article" date="2022" name="bioRxiv">
        <title>Genomics of Preaxostyla Flagellates Illuminates Evolutionary Transitions and the Path Towards Mitochondrial Loss.</title>
        <authorList>
            <person name="Novak L.V.F."/>
            <person name="Treitli S.C."/>
            <person name="Pyrih J."/>
            <person name="Halakuc P."/>
            <person name="Pipaliya S.V."/>
            <person name="Vacek V."/>
            <person name="Brzon O."/>
            <person name="Soukal P."/>
            <person name="Eme L."/>
            <person name="Dacks J.B."/>
            <person name="Karnkowska A."/>
            <person name="Elias M."/>
            <person name="Hampl V."/>
        </authorList>
    </citation>
    <scope>NUCLEOTIDE SEQUENCE [LARGE SCALE GENOMIC DNA]</scope>
    <source>
        <strain evidence="1">NAU3</strain>
        <tissue evidence="1">Gut</tissue>
    </source>
</reference>
<evidence type="ECO:0000313" key="1">
    <source>
        <dbReference type="EMBL" id="KAK2956193.1"/>
    </source>
</evidence>